<accession>A0ABP9Z8N6</accession>
<gene>
    <name evidence="4" type="ORF">MFLAVUS_008997</name>
</gene>
<organism evidence="4 5">
    <name type="scientific">Mucor flavus</name>
    <dbReference type="NCBI Taxonomy" id="439312"/>
    <lineage>
        <taxon>Eukaryota</taxon>
        <taxon>Fungi</taxon>
        <taxon>Fungi incertae sedis</taxon>
        <taxon>Mucoromycota</taxon>
        <taxon>Mucoromycotina</taxon>
        <taxon>Mucoromycetes</taxon>
        <taxon>Mucorales</taxon>
        <taxon>Mucorineae</taxon>
        <taxon>Mucoraceae</taxon>
        <taxon>Mucor</taxon>
    </lineage>
</organism>
<keyword evidence="2" id="KW-0812">Transmembrane</keyword>
<keyword evidence="3" id="KW-0732">Signal</keyword>
<evidence type="ECO:0000256" key="1">
    <source>
        <dbReference type="SAM" id="MobiDB-lite"/>
    </source>
</evidence>
<proteinExistence type="predicted"/>
<reference evidence="4 5" key="1">
    <citation type="submission" date="2024-04" db="EMBL/GenBank/DDBJ databases">
        <title>genome sequences of Mucor flavus KT1a and Helicostylum pulchrum KT1b strains isolated from the surface of a dry-aged beef.</title>
        <authorList>
            <person name="Toyotome T."/>
            <person name="Hosono M."/>
            <person name="Torimaru M."/>
            <person name="Fukuda K."/>
            <person name="Mikami N."/>
        </authorList>
    </citation>
    <scope>NUCLEOTIDE SEQUENCE [LARGE SCALE GENOMIC DNA]</scope>
    <source>
        <strain evidence="4 5">KT1a</strain>
    </source>
</reference>
<sequence length="183" mass="18115">MQSKFTILLLSACIFLFAQVQAACVCDANDTACLQNCVIQGQGCITACNGDNACYDNCIANFWPGQTVASASVAPVPSATSAVAPTSVVAPSVPASASAPVVVASSSAPVVASPAPVVSASRPAVSNSATFSPTAPTSATPPEPTSNGASSSFLVPAVAIGVASVTVITQVFFLARMGSVLFN</sequence>
<dbReference type="Proteomes" id="UP001473302">
    <property type="component" value="Unassembled WGS sequence"/>
</dbReference>
<evidence type="ECO:0000256" key="3">
    <source>
        <dbReference type="SAM" id="SignalP"/>
    </source>
</evidence>
<keyword evidence="5" id="KW-1185">Reference proteome</keyword>
<comment type="caution">
    <text evidence="4">The sequence shown here is derived from an EMBL/GenBank/DDBJ whole genome shotgun (WGS) entry which is preliminary data.</text>
</comment>
<feature type="region of interest" description="Disordered" evidence="1">
    <location>
        <begin position="126"/>
        <end position="146"/>
    </location>
</feature>
<protein>
    <submittedName>
        <fullName evidence="4">Uncharacterized protein</fullName>
    </submittedName>
</protein>
<name>A0ABP9Z8N6_9FUNG</name>
<keyword evidence="2" id="KW-1133">Transmembrane helix</keyword>
<keyword evidence="2" id="KW-0472">Membrane</keyword>
<dbReference type="EMBL" id="BAABUK010000026">
    <property type="protein sequence ID" value="GAA5815485.1"/>
    <property type="molecule type" value="Genomic_DNA"/>
</dbReference>
<feature type="compositionally biased region" description="Low complexity" evidence="1">
    <location>
        <begin position="126"/>
        <end position="138"/>
    </location>
</feature>
<feature type="signal peptide" evidence="3">
    <location>
        <begin position="1"/>
        <end position="22"/>
    </location>
</feature>
<evidence type="ECO:0000313" key="5">
    <source>
        <dbReference type="Proteomes" id="UP001473302"/>
    </source>
</evidence>
<feature type="transmembrane region" description="Helical" evidence="2">
    <location>
        <begin position="153"/>
        <end position="175"/>
    </location>
</feature>
<evidence type="ECO:0000256" key="2">
    <source>
        <dbReference type="SAM" id="Phobius"/>
    </source>
</evidence>
<evidence type="ECO:0000313" key="4">
    <source>
        <dbReference type="EMBL" id="GAA5815485.1"/>
    </source>
</evidence>
<feature type="chain" id="PRO_5046061487" evidence="3">
    <location>
        <begin position="23"/>
        <end position="183"/>
    </location>
</feature>